<evidence type="ECO:0000313" key="2">
    <source>
        <dbReference type="EMBL" id="KIU25678.1"/>
    </source>
</evidence>
<dbReference type="InterPro" id="IPR007737">
    <property type="entry name" value="Mga_HTH"/>
</dbReference>
<proteinExistence type="predicted"/>
<accession>A0A0D1JWS9</accession>
<feature type="domain" description="Mga helix-turn-helix" evidence="1">
    <location>
        <begin position="87"/>
        <end position="165"/>
    </location>
</feature>
<protein>
    <recommendedName>
        <fullName evidence="1">Mga helix-turn-helix domain-containing protein</fullName>
    </recommendedName>
</protein>
<reference evidence="2 3" key="1">
    <citation type="journal article" date="2015" name="Microbiology (Mosc.)">
        <title>Genomics of the Weissella cibaria species with an examination of its metabolic traits.</title>
        <authorList>
            <person name="Lynch K.M."/>
            <person name="Lucid A."/>
            <person name="Arendt E.K."/>
            <person name="Sleator R.D."/>
            <person name="Lucey B."/>
            <person name="Coffey A."/>
        </authorList>
    </citation>
    <scope>NUCLEOTIDE SEQUENCE [LARGE SCALE GENOMIC DNA]</scope>
    <source>
        <strain evidence="2 3">AB3b</strain>
    </source>
</reference>
<dbReference type="EMBL" id="JWHT01000004">
    <property type="protein sequence ID" value="KIU25678.1"/>
    <property type="molecule type" value="Genomic_DNA"/>
</dbReference>
<evidence type="ECO:0000259" key="1">
    <source>
        <dbReference type="Pfam" id="PF05043"/>
    </source>
</evidence>
<dbReference type="PATRIC" id="fig|137591.24.peg.148"/>
<organism evidence="2 3">
    <name type="scientific">Weissella cibaria</name>
    <dbReference type="NCBI Taxonomy" id="137591"/>
    <lineage>
        <taxon>Bacteria</taxon>
        <taxon>Bacillati</taxon>
        <taxon>Bacillota</taxon>
        <taxon>Bacilli</taxon>
        <taxon>Lactobacillales</taxon>
        <taxon>Lactobacillaceae</taxon>
        <taxon>Weissella</taxon>
    </lineage>
</organism>
<dbReference type="AlphaFoldDB" id="A0A0D1JWS9"/>
<sequence length="508" mass="59569">MQWMIEKKDRQKVALLEYLMQRPELRLSIKMVQEAFDWSKYIALTTIRDLVADLAIFYPDFEPFVTLSDDEKTLILNRERNYDATMFRLNYLRESIPWLLMKELFDETMHSYDDFAVRNLTTVSTTRNAKLELDDYFAGHGVVITPDYTLAGNESEVRSMYFRIFQLYFADRAFPFDNSDEQLINRILDEVIHYIKPDDERLRETKCIAIRFTIAIWLGRLQHGHVISNDDVDAFLLPNDQLNERTRQLTAYVEQLVMQLFPMLTAEDAHREGRYVVMGFFSIGVGVEMKRRENMTPLFMNMLAAFIQIVDTHYNKLFNAHLTALEQDAFFEVFFELMVAAVTSPTPDEGRNRVRLDAAYEQFPLMAELALDVIDDVAERRHLDITLARGAFFEVLYTGFASIFDMHQVFPKIKVALDINYQIGLESILTDMILGMRAMNIEISEYIDDDTDILISDINNSNIPAENTFIWTSMPTSLEFEQLRRRMNIVKADKFEKMHDIKLRYEAR</sequence>
<name>A0A0D1JWS9_9LACO</name>
<dbReference type="Proteomes" id="UP000032289">
    <property type="component" value="Unassembled WGS sequence"/>
</dbReference>
<gene>
    <name evidence="2" type="ORF">ab3b_00146</name>
</gene>
<dbReference type="Pfam" id="PF05043">
    <property type="entry name" value="Mga"/>
    <property type="match status" value="1"/>
</dbReference>
<evidence type="ECO:0000313" key="3">
    <source>
        <dbReference type="Proteomes" id="UP000032289"/>
    </source>
</evidence>
<comment type="caution">
    <text evidence="2">The sequence shown here is derived from an EMBL/GenBank/DDBJ whole genome shotgun (WGS) entry which is preliminary data.</text>
</comment>